<proteinExistence type="predicted"/>
<evidence type="ECO:0000256" key="3">
    <source>
        <dbReference type="ARBA" id="ARBA00022692"/>
    </source>
</evidence>
<evidence type="ECO:0000256" key="7">
    <source>
        <dbReference type="SAM" id="Phobius"/>
    </source>
</evidence>
<dbReference type="Proteomes" id="UP001164965">
    <property type="component" value="Chromosome"/>
</dbReference>
<gene>
    <name evidence="9" type="ORF">RHODO2019_11170</name>
</gene>
<dbReference type="InterPro" id="IPR051791">
    <property type="entry name" value="Pra-immunoreactive"/>
</dbReference>
<sequence>MSDNPYGGSQPDEDPNAGQPSTPPSFSKETPPAGPSPYGQQPPAQGGYGQQPPQGYGQQPPQGYGQQPYGQQPPQGYGQQPYGQQPPQGYGQQPYGQQPPQGYGQQPYGQPQGYGQGGYPGGSPNAYAHWGTRLGAFAVDYLGPVIVVYVIVIILSSISNALGIIGGLLYLGLLGFEIWNLFIRQGKTGQSIGKGLFGIMLIDEQTGRPPGGGMTFVRYLAKIVDSIICYVGWLFPLWDAKRQTVSDKIMHTVVVPGGDPAQKKF</sequence>
<feature type="transmembrane region" description="Helical" evidence="7">
    <location>
        <begin position="161"/>
        <end position="182"/>
    </location>
</feature>
<evidence type="ECO:0000313" key="9">
    <source>
        <dbReference type="EMBL" id="UZJ23766.1"/>
    </source>
</evidence>
<evidence type="ECO:0000256" key="2">
    <source>
        <dbReference type="ARBA" id="ARBA00022475"/>
    </source>
</evidence>
<feature type="domain" description="RDD" evidence="8">
    <location>
        <begin position="127"/>
        <end position="250"/>
    </location>
</feature>
<keyword evidence="5 7" id="KW-0472">Membrane</keyword>
<evidence type="ECO:0000256" key="6">
    <source>
        <dbReference type="SAM" id="MobiDB-lite"/>
    </source>
</evidence>
<dbReference type="EMBL" id="CP110615">
    <property type="protein sequence ID" value="UZJ23766.1"/>
    <property type="molecule type" value="Genomic_DNA"/>
</dbReference>
<evidence type="ECO:0000256" key="1">
    <source>
        <dbReference type="ARBA" id="ARBA00004651"/>
    </source>
</evidence>
<feature type="transmembrane region" description="Helical" evidence="7">
    <location>
        <begin position="134"/>
        <end position="155"/>
    </location>
</feature>
<dbReference type="InterPro" id="IPR010432">
    <property type="entry name" value="RDD"/>
</dbReference>
<keyword evidence="4 7" id="KW-1133">Transmembrane helix</keyword>
<protein>
    <submittedName>
        <fullName evidence="9">RDD family protein</fullName>
    </submittedName>
</protein>
<evidence type="ECO:0000256" key="4">
    <source>
        <dbReference type="ARBA" id="ARBA00022989"/>
    </source>
</evidence>
<dbReference type="PANTHER" id="PTHR36115:SF6">
    <property type="entry name" value="PROLINE-RICH ANTIGEN HOMOLOG"/>
    <property type="match status" value="1"/>
</dbReference>
<evidence type="ECO:0000313" key="10">
    <source>
        <dbReference type="Proteomes" id="UP001164965"/>
    </source>
</evidence>
<dbReference type="PANTHER" id="PTHR36115">
    <property type="entry name" value="PROLINE-RICH ANTIGEN HOMOLOG-RELATED"/>
    <property type="match status" value="1"/>
</dbReference>
<name>A0ABY6NXB8_9NOCA</name>
<organism evidence="9 10">
    <name type="scientific">Rhodococcus antarcticus</name>
    <dbReference type="NCBI Taxonomy" id="2987751"/>
    <lineage>
        <taxon>Bacteria</taxon>
        <taxon>Bacillati</taxon>
        <taxon>Actinomycetota</taxon>
        <taxon>Actinomycetes</taxon>
        <taxon>Mycobacteriales</taxon>
        <taxon>Nocardiaceae</taxon>
        <taxon>Rhodococcus</taxon>
    </lineage>
</organism>
<comment type="subcellular location">
    <subcellularLocation>
        <location evidence="1">Cell membrane</location>
        <topology evidence="1">Multi-pass membrane protein</topology>
    </subcellularLocation>
</comment>
<evidence type="ECO:0000259" key="8">
    <source>
        <dbReference type="Pfam" id="PF06271"/>
    </source>
</evidence>
<dbReference type="Pfam" id="PF06271">
    <property type="entry name" value="RDD"/>
    <property type="match status" value="1"/>
</dbReference>
<keyword evidence="2" id="KW-1003">Cell membrane</keyword>
<reference evidence="9" key="1">
    <citation type="submission" date="2022-10" db="EMBL/GenBank/DDBJ databases">
        <title>Rhodococcus sp.75.</title>
        <authorList>
            <person name="Sun M."/>
        </authorList>
    </citation>
    <scope>NUCLEOTIDE SEQUENCE</scope>
    <source>
        <strain evidence="9">75</strain>
    </source>
</reference>
<evidence type="ECO:0000256" key="5">
    <source>
        <dbReference type="ARBA" id="ARBA00023136"/>
    </source>
</evidence>
<accession>A0ABY6NXB8</accession>
<dbReference type="RefSeq" id="WP_265381874.1">
    <property type="nucleotide sequence ID" value="NZ_CP110615.1"/>
</dbReference>
<feature type="region of interest" description="Disordered" evidence="6">
    <location>
        <begin position="1"/>
        <end position="120"/>
    </location>
</feature>
<keyword evidence="10" id="KW-1185">Reference proteome</keyword>
<keyword evidence="3 7" id="KW-0812">Transmembrane</keyword>
<feature type="compositionally biased region" description="Low complexity" evidence="6">
    <location>
        <begin position="36"/>
        <end position="111"/>
    </location>
</feature>
<feature type="compositionally biased region" description="Polar residues" evidence="6">
    <location>
        <begin position="18"/>
        <end position="28"/>
    </location>
</feature>